<evidence type="ECO:0000256" key="1">
    <source>
        <dbReference type="SAM" id="MobiDB-lite"/>
    </source>
</evidence>
<feature type="compositionally biased region" description="Basic and acidic residues" evidence="1">
    <location>
        <begin position="247"/>
        <end position="276"/>
    </location>
</feature>
<name>A0ABR3V3E5_HUMIN</name>
<evidence type="ECO:0000313" key="3">
    <source>
        <dbReference type="Proteomes" id="UP001583172"/>
    </source>
</evidence>
<feature type="compositionally biased region" description="Basic and acidic residues" evidence="1">
    <location>
        <begin position="36"/>
        <end position="54"/>
    </location>
</feature>
<organism evidence="2 3">
    <name type="scientific">Humicola insolens</name>
    <name type="common">Soft-rot fungus</name>
    <dbReference type="NCBI Taxonomy" id="85995"/>
    <lineage>
        <taxon>Eukaryota</taxon>
        <taxon>Fungi</taxon>
        <taxon>Dikarya</taxon>
        <taxon>Ascomycota</taxon>
        <taxon>Pezizomycotina</taxon>
        <taxon>Sordariomycetes</taxon>
        <taxon>Sordariomycetidae</taxon>
        <taxon>Sordariales</taxon>
        <taxon>Chaetomiaceae</taxon>
        <taxon>Mycothermus</taxon>
    </lineage>
</organism>
<reference evidence="2 3" key="1">
    <citation type="journal article" date="2024" name="Commun. Biol.">
        <title>Comparative genomic analysis of thermophilic fungi reveals convergent evolutionary adaptations and gene losses.</title>
        <authorList>
            <person name="Steindorff A.S."/>
            <person name="Aguilar-Pontes M.V."/>
            <person name="Robinson A.J."/>
            <person name="Andreopoulos B."/>
            <person name="LaButti K."/>
            <person name="Kuo A."/>
            <person name="Mondo S."/>
            <person name="Riley R."/>
            <person name="Otillar R."/>
            <person name="Haridas S."/>
            <person name="Lipzen A."/>
            <person name="Grimwood J."/>
            <person name="Schmutz J."/>
            <person name="Clum A."/>
            <person name="Reid I.D."/>
            <person name="Moisan M.C."/>
            <person name="Butler G."/>
            <person name="Nguyen T.T.M."/>
            <person name="Dewar K."/>
            <person name="Conant G."/>
            <person name="Drula E."/>
            <person name="Henrissat B."/>
            <person name="Hansel C."/>
            <person name="Singer S."/>
            <person name="Hutchinson M.I."/>
            <person name="de Vries R.P."/>
            <person name="Natvig D.O."/>
            <person name="Powell A.J."/>
            <person name="Tsang A."/>
            <person name="Grigoriev I.V."/>
        </authorList>
    </citation>
    <scope>NUCLEOTIDE SEQUENCE [LARGE SCALE GENOMIC DNA]</scope>
    <source>
        <strain evidence="2 3">CBS 620.91</strain>
    </source>
</reference>
<feature type="region of interest" description="Disordered" evidence="1">
    <location>
        <begin position="289"/>
        <end position="369"/>
    </location>
</feature>
<dbReference type="EMBL" id="JAZGSY010000440">
    <property type="protein sequence ID" value="KAL1836259.1"/>
    <property type="molecule type" value="Genomic_DNA"/>
</dbReference>
<comment type="caution">
    <text evidence="2">The sequence shown here is derived from an EMBL/GenBank/DDBJ whole genome shotgun (WGS) entry which is preliminary data.</text>
</comment>
<feature type="region of interest" description="Disordered" evidence="1">
    <location>
        <begin position="110"/>
        <end position="136"/>
    </location>
</feature>
<feature type="compositionally biased region" description="Basic and acidic residues" evidence="1">
    <location>
        <begin position="289"/>
        <end position="306"/>
    </location>
</feature>
<keyword evidence="3" id="KW-1185">Reference proteome</keyword>
<feature type="region of interest" description="Disordered" evidence="1">
    <location>
        <begin position="216"/>
        <end position="276"/>
    </location>
</feature>
<feature type="compositionally biased region" description="Polar residues" evidence="1">
    <location>
        <begin position="122"/>
        <end position="131"/>
    </location>
</feature>
<accession>A0ABR3V3E5</accession>
<protein>
    <submittedName>
        <fullName evidence="2">Uncharacterized protein</fullName>
    </submittedName>
</protein>
<gene>
    <name evidence="2" type="ORF">VTJ49DRAFT_5390</name>
</gene>
<feature type="region of interest" description="Disordered" evidence="1">
    <location>
        <begin position="1"/>
        <end position="22"/>
    </location>
</feature>
<sequence length="369" mass="41144">MPSRKSRHSSSSPRGSKDPEIFQQLGRAVLSYSLKKLAEQRQARSEASDQDRSRSHPGKNSSSSRSRDRSSARRSHRDAPRDDGGELHTLITQLAIGALAGGVRRLIKRRRESKRKAAASSTTDINSTTRGTRPGFPHMPAVDPELSASLDFVTAELRGATDTIRRLASTSAPVSQHPTHDCAVRDALAVEADRLTASLTRLQVSIINMQNLHPALEAPGDAGARHGNRREKGNRGIVEEMVGGGRRRGDWMGDGETWKKGRRSGETERKDRQRGELLRERRLGDWDERHSRRTEGGEDVLMRGETARTPPWSAPLQESLNRRHRRHRDHGSSRDEIPSTGLEHRRSRRGARDGGQTPHRHRLDPVTVG</sequence>
<feature type="region of interest" description="Disordered" evidence="1">
    <location>
        <begin position="36"/>
        <end position="86"/>
    </location>
</feature>
<evidence type="ECO:0000313" key="2">
    <source>
        <dbReference type="EMBL" id="KAL1836259.1"/>
    </source>
</evidence>
<proteinExistence type="predicted"/>
<dbReference type="Proteomes" id="UP001583172">
    <property type="component" value="Unassembled WGS sequence"/>
</dbReference>
<feature type="compositionally biased region" description="Basic and acidic residues" evidence="1">
    <location>
        <begin position="65"/>
        <end position="86"/>
    </location>
</feature>